<dbReference type="EMBL" id="FMJB01000063">
    <property type="protein sequence ID" value="SCM69084.1"/>
    <property type="molecule type" value="Genomic_DNA"/>
</dbReference>
<dbReference type="InterPro" id="IPR038180">
    <property type="entry name" value="FlgT_N_sf"/>
</dbReference>
<evidence type="ECO:0000256" key="1">
    <source>
        <dbReference type="SAM" id="SignalP"/>
    </source>
</evidence>
<organism evidence="2 3">
    <name type="scientific">Donghicola eburneus</name>
    <dbReference type="NCBI Taxonomy" id="393278"/>
    <lineage>
        <taxon>Bacteria</taxon>
        <taxon>Pseudomonadati</taxon>
        <taxon>Pseudomonadota</taxon>
        <taxon>Alphaproteobacteria</taxon>
        <taxon>Rhodobacterales</taxon>
        <taxon>Roseobacteraceae</taxon>
        <taxon>Donghicola</taxon>
    </lineage>
</organism>
<sequence>MIPSPLALLIRLATIATVLLSLALPVSAATKNDQAVWIEAWGHAAPARGESQDSAKRRALIDALVNAGLQGGATIRGYTFMDKSNIVADRALMLAKGRVMRHKILSSNFDGNLWQVRVQALVGPVPAGYCGSKRSLVISAHAPTYRMSPHVPAFTLPMAQEVYKDMLYTIERNPATRLERVMASTGRESSTVRASGMDYNSLTRGTAPSSVPGDHVLRVTFNGDVALQNGMQTVVLNIDIDMRESNGNIRTHRIQRAAPVPKNTTLHGLTLRTRTTTEALLLRGVGDEFNQVLSALGCEPPAARVDYASNTLSVPVGARHGITRGALAVLEDPNDSFGLLEITKLENNRAVLRPLDPTRSASSFAGRLVYFMEAGL</sequence>
<accession>A0A1M4N4Z2</accession>
<feature type="signal peptide" evidence="1">
    <location>
        <begin position="1"/>
        <end position="28"/>
    </location>
</feature>
<gene>
    <name evidence="2" type="ORF">KARMA_3317</name>
</gene>
<name>A0A1M4N4Z2_9RHOB</name>
<keyword evidence="1" id="KW-0732">Signal</keyword>
<dbReference type="RefSeq" id="WP_072708303.1">
    <property type="nucleotide sequence ID" value="NZ_FMJB01000063.1"/>
</dbReference>
<dbReference type="Gene3D" id="3.30.1660.40">
    <property type="entry name" value="FlgT, N-terminal domain"/>
    <property type="match status" value="1"/>
</dbReference>
<keyword evidence="3" id="KW-1185">Reference proteome</keyword>
<dbReference type="Proteomes" id="UP000184085">
    <property type="component" value="Unassembled WGS sequence"/>
</dbReference>
<evidence type="ECO:0000313" key="3">
    <source>
        <dbReference type="Proteomes" id="UP000184085"/>
    </source>
</evidence>
<dbReference type="AlphaFoldDB" id="A0A1M4N4Z2"/>
<reference evidence="3" key="1">
    <citation type="submission" date="2016-09" db="EMBL/GenBank/DDBJ databases">
        <authorList>
            <person name="Wibberg D."/>
        </authorList>
    </citation>
    <scope>NUCLEOTIDE SEQUENCE [LARGE SCALE GENOMIC DNA]</scope>
</reference>
<proteinExistence type="predicted"/>
<protein>
    <submittedName>
        <fullName evidence="2">Putative secreted protein</fullName>
    </submittedName>
</protein>
<evidence type="ECO:0000313" key="2">
    <source>
        <dbReference type="EMBL" id="SCM69084.1"/>
    </source>
</evidence>
<feature type="chain" id="PRO_5009906788" evidence="1">
    <location>
        <begin position="29"/>
        <end position="376"/>
    </location>
</feature>